<feature type="domain" description="PepSY" evidence="2">
    <location>
        <begin position="8"/>
        <end position="95"/>
    </location>
</feature>
<sequence>MRYKSLAILTLALAASGTGFAQQAQPAASTSTTASASVAAPVALTEAQVRAKLAADGYTKVNDVKFKDGVWKADARSADGNRVDVRIDAKTGEVYPDEQVANLSEKDVRAKLAAAGYLKVHDVDFEDGIWNAEADDPQGKDVEIKIDPKTGEVIGKEKD</sequence>
<dbReference type="Pfam" id="PF13670">
    <property type="entry name" value="PepSY_2"/>
    <property type="match status" value="2"/>
</dbReference>
<keyword evidence="1" id="KW-0732">Signal</keyword>
<dbReference type="InterPro" id="IPR025711">
    <property type="entry name" value="PepSY"/>
</dbReference>
<reference evidence="3 4" key="1">
    <citation type="submission" date="2021-03" db="EMBL/GenBank/DDBJ databases">
        <title>Complete Genome Sequences of Two Lysobacter Strains Isolated from Sea Water (Lysobacter caseinilyticus) and Soil (Lysobacter helvus) in South Korea.</title>
        <authorList>
            <person name="Watanabe Y."/>
            <person name="Arakawa K."/>
        </authorList>
    </citation>
    <scope>NUCLEOTIDE SEQUENCE [LARGE SCALE GENOMIC DNA]</scope>
    <source>
        <strain evidence="3 4">KVB24</strain>
    </source>
</reference>
<evidence type="ECO:0000313" key="4">
    <source>
        <dbReference type="Proteomes" id="UP000681317"/>
    </source>
</evidence>
<accession>A0ABN6FVD6</accession>
<gene>
    <name evidence="3" type="ORF">LYSCAS_15500</name>
</gene>
<proteinExistence type="predicted"/>
<name>A0ABN6FVD6_9GAMM</name>
<evidence type="ECO:0000313" key="3">
    <source>
        <dbReference type="EMBL" id="BCT92526.1"/>
    </source>
</evidence>
<protein>
    <recommendedName>
        <fullName evidence="2">PepSY domain-containing protein</fullName>
    </recommendedName>
</protein>
<feature type="signal peptide" evidence="1">
    <location>
        <begin position="1"/>
        <end position="21"/>
    </location>
</feature>
<dbReference type="RefSeq" id="WP_213437383.1">
    <property type="nucleotide sequence ID" value="NZ_AP024545.1"/>
</dbReference>
<dbReference type="EMBL" id="AP024545">
    <property type="protein sequence ID" value="BCT92526.1"/>
    <property type="molecule type" value="Genomic_DNA"/>
</dbReference>
<evidence type="ECO:0000259" key="2">
    <source>
        <dbReference type="Pfam" id="PF13670"/>
    </source>
</evidence>
<feature type="domain" description="PepSY" evidence="2">
    <location>
        <begin position="102"/>
        <end position="156"/>
    </location>
</feature>
<evidence type="ECO:0000256" key="1">
    <source>
        <dbReference type="SAM" id="SignalP"/>
    </source>
</evidence>
<dbReference type="Proteomes" id="UP000681317">
    <property type="component" value="Chromosome"/>
</dbReference>
<organism evidence="3 4">
    <name type="scientific">Noviluteimonas caseinilytica</name>
    <dbReference type="NCBI Taxonomy" id="2675101"/>
    <lineage>
        <taxon>Bacteria</taxon>
        <taxon>Pseudomonadati</taxon>
        <taxon>Pseudomonadota</taxon>
        <taxon>Gammaproteobacteria</taxon>
        <taxon>Lysobacterales</taxon>
        <taxon>Lysobacteraceae</taxon>
        <taxon>Noviluteimonas</taxon>
    </lineage>
</organism>
<feature type="chain" id="PRO_5047520259" description="PepSY domain-containing protein" evidence="1">
    <location>
        <begin position="22"/>
        <end position="159"/>
    </location>
</feature>
<keyword evidence="4" id="KW-1185">Reference proteome</keyword>